<evidence type="ECO:0000256" key="6">
    <source>
        <dbReference type="ARBA" id="ARBA00023136"/>
    </source>
</evidence>
<evidence type="ECO:0000256" key="3">
    <source>
        <dbReference type="ARBA" id="ARBA00022475"/>
    </source>
</evidence>
<dbReference type="AlphaFoldDB" id="A0A1V4HY11"/>
<dbReference type="EMBL" id="MWPQ01000044">
    <property type="protein sequence ID" value="OPH82440.1"/>
    <property type="molecule type" value="Genomic_DNA"/>
</dbReference>
<dbReference type="Pfam" id="PF02534">
    <property type="entry name" value="T4SS-DNA_transf"/>
    <property type="match status" value="1"/>
</dbReference>
<name>A0A1V4HY11_NITVU</name>
<evidence type="ECO:0000256" key="1">
    <source>
        <dbReference type="ARBA" id="ARBA00004651"/>
    </source>
</evidence>
<keyword evidence="3" id="KW-1003">Cell membrane</keyword>
<keyword evidence="6" id="KW-0472">Membrane</keyword>
<dbReference type="Gene3D" id="3.40.50.300">
    <property type="entry name" value="P-loop containing nucleotide triphosphate hydrolases"/>
    <property type="match status" value="1"/>
</dbReference>
<evidence type="ECO:0000313" key="7">
    <source>
        <dbReference type="EMBL" id="OPH82440.1"/>
    </source>
</evidence>
<evidence type="ECO:0000256" key="4">
    <source>
        <dbReference type="ARBA" id="ARBA00022692"/>
    </source>
</evidence>
<evidence type="ECO:0000256" key="2">
    <source>
        <dbReference type="ARBA" id="ARBA00008806"/>
    </source>
</evidence>
<accession>A0A1V4HY11</accession>
<dbReference type="PANTHER" id="PTHR37937:SF1">
    <property type="entry name" value="CONJUGATIVE TRANSFER: DNA TRANSPORT"/>
    <property type="match status" value="1"/>
</dbReference>
<keyword evidence="4" id="KW-0812">Transmembrane</keyword>
<proteinExistence type="inferred from homology"/>
<dbReference type="STRING" id="29421.B2M20_11615"/>
<evidence type="ECO:0000256" key="5">
    <source>
        <dbReference type="ARBA" id="ARBA00022989"/>
    </source>
</evidence>
<comment type="caution">
    <text evidence="7">The sequence shown here is derived from an EMBL/GenBank/DDBJ whole genome shotgun (WGS) entry which is preliminary data.</text>
</comment>
<keyword evidence="8" id="KW-1185">Reference proteome</keyword>
<dbReference type="SUPFAM" id="SSF52540">
    <property type="entry name" value="P-loop containing nucleoside triphosphate hydrolases"/>
    <property type="match status" value="1"/>
</dbReference>
<comment type="subcellular location">
    <subcellularLocation>
        <location evidence="1">Cell membrane</location>
        <topology evidence="1">Multi-pass membrane protein</topology>
    </subcellularLocation>
</comment>
<dbReference type="PANTHER" id="PTHR37937">
    <property type="entry name" value="CONJUGATIVE TRANSFER: DNA TRANSPORT"/>
    <property type="match status" value="1"/>
</dbReference>
<dbReference type="RefSeq" id="WP_079447211.1">
    <property type="nucleotide sequence ID" value="NZ_MWPQ01000044.1"/>
</dbReference>
<reference evidence="7 8" key="1">
    <citation type="submission" date="2017-02" db="EMBL/GenBank/DDBJ databases">
        <title>Genome sequence of the nitrite-oxidizing bacterium Nitrobacter vulgaris strain Ab1.</title>
        <authorList>
            <person name="Mellbye B.L."/>
            <person name="Davis E.W."/>
            <person name="Spieck E."/>
            <person name="Chang J.H."/>
            <person name="Bottomley P.J."/>
            <person name="Sayavedra-Soto L.A."/>
        </authorList>
    </citation>
    <scope>NUCLEOTIDE SEQUENCE [LARGE SCALE GENOMIC DNA]</scope>
    <source>
        <strain evidence="7 8">Ab1</strain>
    </source>
</reference>
<evidence type="ECO:0008006" key="9">
    <source>
        <dbReference type="Google" id="ProtNLM"/>
    </source>
</evidence>
<evidence type="ECO:0000313" key="8">
    <source>
        <dbReference type="Proteomes" id="UP000189940"/>
    </source>
</evidence>
<dbReference type="Proteomes" id="UP000189940">
    <property type="component" value="Unassembled WGS sequence"/>
</dbReference>
<gene>
    <name evidence="7" type="ORF">B2M20_11615</name>
</gene>
<protein>
    <recommendedName>
        <fullName evidence="9">Type IV secretory system conjugative DNA transfer family protein</fullName>
    </recommendedName>
</protein>
<organism evidence="7 8">
    <name type="scientific">Nitrobacter vulgaris</name>
    <dbReference type="NCBI Taxonomy" id="29421"/>
    <lineage>
        <taxon>Bacteria</taxon>
        <taxon>Pseudomonadati</taxon>
        <taxon>Pseudomonadota</taxon>
        <taxon>Alphaproteobacteria</taxon>
        <taxon>Hyphomicrobiales</taxon>
        <taxon>Nitrobacteraceae</taxon>
        <taxon>Nitrobacter</taxon>
    </lineage>
</organism>
<dbReference type="GO" id="GO:0005886">
    <property type="term" value="C:plasma membrane"/>
    <property type="evidence" value="ECO:0007669"/>
    <property type="project" value="UniProtKB-SubCell"/>
</dbReference>
<dbReference type="InterPro" id="IPR003688">
    <property type="entry name" value="TraG/VirD4"/>
</dbReference>
<comment type="similarity">
    <text evidence="2">Belongs to the VirD4/TraG family.</text>
</comment>
<dbReference type="CDD" id="cd01127">
    <property type="entry name" value="TrwB_TraG_TraD_VirD4"/>
    <property type="match status" value="2"/>
</dbReference>
<sequence>MPPQLPRGHAAVRKPQSASSKWAEQADIAAIEGLIVHKDLKALCGRHALFVGQLDDGSYVGVTDDRHCLTVAGSRAGKGTTLIVPNLALYGGSILCIDPKGENARLTAARRRAMGQDVYVLDPFGVSGEAEQASYNPFDDLDPSDPAFIDDVTLLADSLIADKNLKDPHWDEAARELIKGLILHLKLNSPFADKQNLYEMRRILSNPALLAPQVIEMEESDALDGVLAAIGNSFELKPERERDSVLSTALRHTEFLDSPGMREVLAGGAPAKKTLSSLRALRASHRTAGAKPVTIYLCLPASRMPTHSRWLRAVINFALAMLEKDAQDQGPNEKPSGPAVLFLMDEFSSLGHMPSMAIAAGLMAGFGVRLWPFLQDLSQLQQHYEKSWESFVGNAGAQLFFGNTDLTTLRHVSERLGKTRIVSTGLSMPAGGLDSVSLSETTTPLLATDEIQIHFARRKAADEFLILLLPHSVPVALKKTPYFKDRNITALLSGQALSSPPVKPKRGWFGS</sequence>
<dbReference type="InterPro" id="IPR027417">
    <property type="entry name" value="P-loop_NTPase"/>
</dbReference>
<keyword evidence="5" id="KW-1133">Transmembrane helix</keyword>
<dbReference type="OrthoDB" id="9759295at2"/>
<dbReference type="InterPro" id="IPR051539">
    <property type="entry name" value="T4SS-coupling_protein"/>
</dbReference>